<gene>
    <name evidence="17" type="ORF">EV44_g2911</name>
</gene>
<evidence type="ECO:0000256" key="12">
    <source>
        <dbReference type="ARBA" id="ARBA00023136"/>
    </source>
</evidence>
<keyword evidence="6" id="KW-0812">Transmembrane</keyword>
<evidence type="ECO:0000256" key="3">
    <source>
        <dbReference type="ARBA" id="ARBA00008704"/>
    </source>
</evidence>
<evidence type="ECO:0000256" key="10">
    <source>
        <dbReference type="ARBA" id="ARBA00022927"/>
    </source>
</evidence>
<dbReference type="InterPro" id="IPR013083">
    <property type="entry name" value="Znf_RING/FYVE/PHD"/>
</dbReference>
<evidence type="ECO:0000256" key="11">
    <source>
        <dbReference type="ARBA" id="ARBA00022989"/>
    </source>
</evidence>
<feature type="domain" description="Pex N-terminal" evidence="16">
    <location>
        <begin position="25"/>
        <end position="270"/>
    </location>
</feature>
<reference evidence="17 18" key="1">
    <citation type="journal article" date="2014" name="BMC Genomics">
        <title>Adaptive genomic structural variation in the grape powdery mildew pathogen, Erysiphe necator.</title>
        <authorList>
            <person name="Jones L."/>
            <person name="Riaz S."/>
            <person name="Morales-Cruz A."/>
            <person name="Amrine K.C."/>
            <person name="McGuire B."/>
            <person name="Gubler W.D."/>
            <person name="Walker M.A."/>
            <person name="Cantu D."/>
        </authorList>
    </citation>
    <scope>NUCLEOTIDE SEQUENCE [LARGE SCALE GENOMIC DNA]</scope>
    <source>
        <strain evidence="18">c</strain>
    </source>
</reference>
<evidence type="ECO:0000313" key="18">
    <source>
        <dbReference type="Proteomes" id="UP000030854"/>
    </source>
</evidence>
<name>A0A0B1PC36_UNCNE</name>
<keyword evidence="7" id="KW-0479">Metal-binding</keyword>
<evidence type="ECO:0000259" key="16">
    <source>
        <dbReference type="Pfam" id="PF04757"/>
    </source>
</evidence>
<keyword evidence="12" id="KW-0472">Membrane</keyword>
<keyword evidence="13" id="KW-0576">Peroxisome</keyword>
<comment type="similarity">
    <text evidence="3">Belongs to the pex2/pex10/pex12 family.</text>
</comment>
<keyword evidence="5" id="KW-0813">Transport</keyword>
<dbReference type="OMA" id="QHYLARC"/>
<dbReference type="PANTHER" id="PTHR12888">
    <property type="entry name" value="PEROXISOME ASSEMBLY PROTEIN 12 PEROXIN-12"/>
    <property type="match status" value="1"/>
</dbReference>
<evidence type="ECO:0000256" key="6">
    <source>
        <dbReference type="ARBA" id="ARBA00022692"/>
    </source>
</evidence>
<dbReference type="PIRSF" id="PIRSF038074">
    <property type="entry name" value="Peroxisome_assembly_p12"/>
    <property type="match status" value="1"/>
</dbReference>
<keyword evidence="8" id="KW-0863">Zinc-finger</keyword>
<evidence type="ECO:0000256" key="9">
    <source>
        <dbReference type="ARBA" id="ARBA00022833"/>
    </source>
</evidence>
<organism evidence="17 18">
    <name type="scientific">Uncinula necator</name>
    <name type="common">Grape powdery mildew</name>
    <dbReference type="NCBI Taxonomy" id="52586"/>
    <lineage>
        <taxon>Eukaryota</taxon>
        <taxon>Fungi</taxon>
        <taxon>Dikarya</taxon>
        <taxon>Ascomycota</taxon>
        <taxon>Pezizomycotina</taxon>
        <taxon>Leotiomycetes</taxon>
        <taxon>Erysiphales</taxon>
        <taxon>Erysiphaceae</taxon>
        <taxon>Erysiphe</taxon>
    </lineage>
</organism>
<evidence type="ECO:0000256" key="4">
    <source>
        <dbReference type="ARBA" id="ARBA00018980"/>
    </source>
</evidence>
<accession>A0A0B1PC36</accession>
<comment type="caution">
    <text evidence="17">The sequence shown here is derived from an EMBL/GenBank/DDBJ whole genome shotgun (WGS) entry which is preliminary data.</text>
</comment>
<dbReference type="OrthoDB" id="107372at2759"/>
<evidence type="ECO:0000256" key="14">
    <source>
        <dbReference type="ARBA" id="ARBA00029692"/>
    </source>
</evidence>
<evidence type="ECO:0000256" key="1">
    <source>
        <dbReference type="ARBA" id="ARBA00004585"/>
    </source>
</evidence>
<proteinExistence type="inferred from homology"/>
<protein>
    <recommendedName>
        <fullName evidence="4">Peroxisome assembly protein 12</fullName>
    </recommendedName>
    <alternativeName>
        <fullName evidence="14">Peroxin-12</fullName>
    </alternativeName>
</protein>
<evidence type="ECO:0000256" key="8">
    <source>
        <dbReference type="ARBA" id="ARBA00022771"/>
    </source>
</evidence>
<dbReference type="GO" id="GO:0006513">
    <property type="term" value="P:protein monoubiquitination"/>
    <property type="evidence" value="ECO:0007669"/>
    <property type="project" value="TreeGrafter"/>
</dbReference>
<dbReference type="SUPFAM" id="SSF57850">
    <property type="entry name" value="RING/U-box"/>
    <property type="match status" value="1"/>
</dbReference>
<dbReference type="HOGENOM" id="CLU_031067_0_0_1"/>
<dbReference type="STRING" id="52586.A0A0B1PC36"/>
<dbReference type="AlphaFoldDB" id="A0A0B1PC36"/>
<dbReference type="GO" id="GO:0016562">
    <property type="term" value="P:protein import into peroxisome matrix, receptor recycling"/>
    <property type="evidence" value="ECO:0007669"/>
    <property type="project" value="UniProtKB-ARBA"/>
</dbReference>
<comment type="subcellular location">
    <subcellularLocation>
        <location evidence="1">Peroxisome membrane</location>
        <topology evidence="1">Multi-pass membrane protein</topology>
    </subcellularLocation>
</comment>
<dbReference type="GO" id="GO:1990429">
    <property type="term" value="C:peroxisomal importomer complex"/>
    <property type="evidence" value="ECO:0007669"/>
    <property type="project" value="TreeGrafter"/>
</dbReference>
<keyword evidence="18" id="KW-1185">Reference proteome</keyword>
<keyword evidence="9" id="KW-0862">Zinc</keyword>
<dbReference type="InterPro" id="IPR006845">
    <property type="entry name" value="Pex_N"/>
</dbReference>
<comment type="pathway">
    <text evidence="2">Protein modification; protein ubiquitination.</text>
</comment>
<evidence type="ECO:0000313" key="17">
    <source>
        <dbReference type="EMBL" id="KHJ36247.1"/>
    </source>
</evidence>
<keyword evidence="11" id="KW-1133">Transmembrane helix</keyword>
<evidence type="ECO:0000256" key="5">
    <source>
        <dbReference type="ARBA" id="ARBA00022448"/>
    </source>
</evidence>
<dbReference type="GO" id="GO:0005778">
    <property type="term" value="C:peroxisomal membrane"/>
    <property type="evidence" value="ECO:0007669"/>
    <property type="project" value="UniProtKB-SubCell"/>
</dbReference>
<dbReference type="Gene3D" id="3.30.40.10">
    <property type="entry name" value="Zinc/RING finger domain, C3HC4 (zinc finger)"/>
    <property type="match status" value="1"/>
</dbReference>
<sequence>MEFIPALRSKFDSHKPSLFELISEAQLSSLLPPTLRYLLTIATHRHPRYLLRILNSFDELYALLMVIIEYHHIKIYGGGFTENFYGLKREKVPTVGEIPRTRITASSHVREALALKSFDIWKSVAVMVGLPYLKRKLDESYEINNQRALLGAHFIRLPANPTLGQRFTHYYRSFLRKVYPSLNATYYFSILLFNISYLYDNSNYHSPFLWLIRTRMRRLSDSDYQAISVTKSTNKETKNRLNRDWVLDCFKALLPTSIFALKFLEWWHASDFSRQLSKKAAESIDLSPPVIEDPPCTTREVVLSNEKVQDTETKEKLKDEQPMSSDRPIASKSLLPIFTMPLSKDRGSCPICQEDITTATVCQTGFVFCYTCIHRWLEGNHDKQIEFMKGKQGKWESGKGRCAVSGRRVLGGTESLRRLMI</sequence>
<keyword evidence="10" id="KW-0653">Protein transport</keyword>
<dbReference type="Pfam" id="PF04757">
    <property type="entry name" value="Pex2_Pex12"/>
    <property type="match status" value="1"/>
</dbReference>
<comment type="subunit">
    <text evidence="15">Component of the PEX2-PEX10-PEX12 retrotranslocation channel, composed of PEX2, PEX10 and PEX12.</text>
</comment>
<dbReference type="GO" id="GO:0008270">
    <property type="term" value="F:zinc ion binding"/>
    <property type="evidence" value="ECO:0007669"/>
    <property type="project" value="UniProtKB-KW"/>
</dbReference>
<dbReference type="PANTHER" id="PTHR12888:SF0">
    <property type="entry name" value="PEROXISOME ASSEMBLY PROTEIN 12"/>
    <property type="match status" value="1"/>
</dbReference>
<dbReference type="Proteomes" id="UP000030854">
    <property type="component" value="Unassembled WGS sequence"/>
</dbReference>
<evidence type="ECO:0000256" key="15">
    <source>
        <dbReference type="ARBA" id="ARBA00034505"/>
    </source>
</evidence>
<evidence type="ECO:0000256" key="2">
    <source>
        <dbReference type="ARBA" id="ARBA00004906"/>
    </source>
</evidence>
<dbReference type="InterPro" id="IPR017375">
    <property type="entry name" value="PEX12"/>
</dbReference>
<dbReference type="GO" id="GO:0004842">
    <property type="term" value="F:ubiquitin-protein transferase activity"/>
    <property type="evidence" value="ECO:0007669"/>
    <property type="project" value="TreeGrafter"/>
</dbReference>
<dbReference type="EMBL" id="JNVN01000093">
    <property type="protein sequence ID" value="KHJ36247.1"/>
    <property type="molecule type" value="Genomic_DNA"/>
</dbReference>
<evidence type="ECO:0000256" key="7">
    <source>
        <dbReference type="ARBA" id="ARBA00022723"/>
    </source>
</evidence>
<evidence type="ECO:0000256" key="13">
    <source>
        <dbReference type="ARBA" id="ARBA00023140"/>
    </source>
</evidence>